<feature type="non-terminal residue" evidence="2">
    <location>
        <position position="288"/>
    </location>
</feature>
<proteinExistence type="predicted"/>
<organism evidence="2 3">
    <name type="scientific">Mya arenaria</name>
    <name type="common">Soft-shell clam</name>
    <dbReference type="NCBI Taxonomy" id="6604"/>
    <lineage>
        <taxon>Eukaryota</taxon>
        <taxon>Metazoa</taxon>
        <taxon>Spiralia</taxon>
        <taxon>Lophotrochozoa</taxon>
        <taxon>Mollusca</taxon>
        <taxon>Bivalvia</taxon>
        <taxon>Autobranchia</taxon>
        <taxon>Heteroconchia</taxon>
        <taxon>Euheterodonta</taxon>
        <taxon>Imparidentia</taxon>
        <taxon>Neoheterodontei</taxon>
        <taxon>Myida</taxon>
        <taxon>Myoidea</taxon>
        <taxon>Myidae</taxon>
        <taxon>Mya</taxon>
    </lineage>
</organism>
<dbReference type="CDD" id="cd00298">
    <property type="entry name" value="ACD_sHsps_p23-like"/>
    <property type="match status" value="1"/>
</dbReference>
<gene>
    <name evidence="2" type="ORF">MAR_010234</name>
</gene>
<evidence type="ECO:0000256" key="1">
    <source>
        <dbReference type="SAM" id="MobiDB-lite"/>
    </source>
</evidence>
<protein>
    <submittedName>
        <fullName evidence="2">Uncharacterized protein</fullName>
    </submittedName>
</protein>
<sequence>MLPFKMAEDAEMKTPSSVNTEEADDLTTATVKMEIPGFQVQSGIFAKPKPKAGKSNADVKYESMSLELSADVTAGSKTTKYFYKVNKLPGEIDPDKSTVEYHTSATPFTVWNNSIYQLVVKTTSKRFLVKADLLLHPKPELGLACHLEHRRPSADRVAAALGVREYLRYVSLTRVDETVVISHVQNGHNNYTLYTHCQLKLPGVFLLLHFHSGDRLAHLRHADVAVHRPRDGFLHSLLLRVLHVQLAPEADSCRRHFLRKPQFELHVEALAVALSNAGGCGADGGPLR</sequence>
<feature type="compositionally biased region" description="Basic and acidic residues" evidence="1">
    <location>
        <begin position="1"/>
        <end position="12"/>
    </location>
</feature>
<name>A0ABY7E557_MYAAR</name>
<reference evidence="2" key="1">
    <citation type="submission" date="2022-11" db="EMBL/GenBank/DDBJ databases">
        <title>Centuries of genome instability and evolution in soft-shell clam transmissible cancer (bioRxiv).</title>
        <authorList>
            <person name="Hart S.F.M."/>
            <person name="Yonemitsu M.A."/>
            <person name="Giersch R.M."/>
            <person name="Beal B.F."/>
            <person name="Arriagada G."/>
            <person name="Davis B.W."/>
            <person name="Ostrander E.A."/>
            <person name="Goff S.P."/>
            <person name="Metzger M.J."/>
        </authorList>
    </citation>
    <scope>NUCLEOTIDE SEQUENCE</scope>
    <source>
        <strain evidence="2">MELC-2E11</strain>
        <tissue evidence="2">Siphon/mantle</tissue>
    </source>
</reference>
<accession>A0ABY7E557</accession>
<evidence type="ECO:0000313" key="2">
    <source>
        <dbReference type="EMBL" id="WAR03676.1"/>
    </source>
</evidence>
<dbReference type="EMBL" id="CP111015">
    <property type="protein sequence ID" value="WAR03676.1"/>
    <property type="molecule type" value="Genomic_DNA"/>
</dbReference>
<feature type="region of interest" description="Disordered" evidence="1">
    <location>
        <begin position="1"/>
        <end position="23"/>
    </location>
</feature>
<evidence type="ECO:0000313" key="3">
    <source>
        <dbReference type="Proteomes" id="UP001164746"/>
    </source>
</evidence>
<keyword evidence="3" id="KW-1185">Reference proteome</keyword>
<dbReference type="Proteomes" id="UP001164746">
    <property type="component" value="Chromosome 4"/>
</dbReference>